<dbReference type="Pfam" id="PF00005">
    <property type="entry name" value="ABC_tran"/>
    <property type="match status" value="2"/>
</dbReference>
<dbReference type="InterPro" id="IPR039421">
    <property type="entry name" value="Type_1_exporter"/>
</dbReference>
<dbReference type="AlphaFoldDB" id="A0A4Z0YQ69"/>
<dbReference type="FunFam" id="3.40.50.300:FF:000251">
    <property type="entry name" value="ABC transporter B family member 19"/>
    <property type="match status" value="1"/>
</dbReference>
<dbReference type="GO" id="GO:0005524">
    <property type="term" value="F:ATP binding"/>
    <property type="evidence" value="ECO:0007669"/>
    <property type="project" value="UniProtKB-KW"/>
</dbReference>
<dbReference type="Gene3D" id="1.20.1560.10">
    <property type="entry name" value="ABC transporter type 1, transmembrane domain"/>
    <property type="match status" value="2"/>
</dbReference>
<comment type="caution">
    <text evidence="13">The sequence shown here is derived from an EMBL/GenBank/DDBJ whole genome shotgun (WGS) entry which is preliminary data.</text>
</comment>
<feature type="transmembrane region" description="Helical" evidence="10">
    <location>
        <begin position="809"/>
        <end position="835"/>
    </location>
</feature>
<gene>
    <name evidence="13" type="ORF">E0Z10_g10035</name>
</gene>
<evidence type="ECO:0000313" key="14">
    <source>
        <dbReference type="Proteomes" id="UP000297716"/>
    </source>
</evidence>
<dbReference type="CDD" id="cd18577">
    <property type="entry name" value="ABC_6TM_Pgp_ABCB1_D1_like"/>
    <property type="match status" value="1"/>
</dbReference>
<feature type="domain" description="ABC transporter" evidence="11">
    <location>
        <begin position="373"/>
        <end position="617"/>
    </location>
</feature>
<dbReference type="InterPro" id="IPR011527">
    <property type="entry name" value="ABC1_TM_dom"/>
</dbReference>
<feature type="transmembrane region" description="Helical" evidence="10">
    <location>
        <begin position="310"/>
        <end position="330"/>
    </location>
</feature>
<feature type="transmembrane region" description="Helical" evidence="10">
    <location>
        <begin position="275"/>
        <end position="298"/>
    </location>
</feature>
<evidence type="ECO:0000259" key="12">
    <source>
        <dbReference type="PROSITE" id="PS50929"/>
    </source>
</evidence>
<dbReference type="GO" id="GO:0090374">
    <property type="term" value="P:oligopeptide export from mitochondrion"/>
    <property type="evidence" value="ECO:0007669"/>
    <property type="project" value="TreeGrafter"/>
</dbReference>
<evidence type="ECO:0000256" key="2">
    <source>
        <dbReference type="ARBA" id="ARBA00007577"/>
    </source>
</evidence>
<dbReference type="InterPro" id="IPR003593">
    <property type="entry name" value="AAA+_ATPase"/>
</dbReference>
<comment type="subcellular location">
    <subcellularLocation>
        <location evidence="1">Membrane</location>
        <topology evidence="1">Multi-pass membrane protein</topology>
    </subcellularLocation>
</comment>
<feature type="transmembrane region" description="Helical" evidence="10">
    <location>
        <begin position="171"/>
        <end position="191"/>
    </location>
</feature>
<feature type="transmembrane region" description="Helical" evidence="10">
    <location>
        <begin position="98"/>
        <end position="120"/>
    </location>
</feature>
<evidence type="ECO:0000256" key="9">
    <source>
        <dbReference type="ARBA" id="ARBA00023136"/>
    </source>
</evidence>
<feature type="transmembrane region" description="Helical" evidence="10">
    <location>
        <begin position="841"/>
        <end position="860"/>
    </location>
</feature>
<dbReference type="STRING" id="37992.A0A4Z0YQ69"/>
<keyword evidence="8 10" id="KW-1133">Transmembrane helix</keyword>
<dbReference type="InterPro" id="IPR003439">
    <property type="entry name" value="ABC_transporter-like_ATP-bd"/>
</dbReference>
<dbReference type="CDD" id="cd18578">
    <property type="entry name" value="ABC_6TM_Pgp_ABCB1_D2_like"/>
    <property type="match status" value="1"/>
</dbReference>
<dbReference type="Pfam" id="PF00664">
    <property type="entry name" value="ABC_membrane"/>
    <property type="match status" value="2"/>
</dbReference>
<dbReference type="GO" id="GO:0015421">
    <property type="term" value="F:ABC-type oligopeptide transporter activity"/>
    <property type="evidence" value="ECO:0007669"/>
    <property type="project" value="TreeGrafter"/>
</dbReference>
<keyword evidence="6" id="KW-0547">Nucleotide-binding</keyword>
<dbReference type="GO" id="GO:0016887">
    <property type="term" value="F:ATP hydrolysis activity"/>
    <property type="evidence" value="ECO:0007669"/>
    <property type="project" value="InterPro"/>
</dbReference>
<keyword evidence="4 10" id="KW-0812">Transmembrane</keyword>
<feature type="domain" description="ABC transporter" evidence="11">
    <location>
        <begin position="1026"/>
        <end position="1264"/>
    </location>
</feature>
<dbReference type="InterPro" id="IPR036640">
    <property type="entry name" value="ABC1_TM_sf"/>
</dbReference>
<name>A0A4Z0YQ69_9PEZI</name>
<feature type="transmembrane region" description="Helical" evidence="10">
    <location>
        <begin position="45"/>
        <end position="68"/>
    </location>
</feature>
<protein>
    <submittedName>
        <fullName evidence="13">Uncharacterized protein</fullName>
    </submittedName>
</protein>
<dbReference type="FunFam" id="3.40.50.300:FF:000967">
    <property type="entry name" value="ABC multidrug transporter mdr4"/>
    <property type="match status" value="1"/>
</dbReference>
<feature type="transmembrane region" description="Helical" evidence="10">
    <location>
        <begin position="919"/>
        <end position="943"/>
    </location>
</feature>
<evidence type="ECO:0000313" key="13">
    <source>
        <dbReference type="EMBL" id="TGJ78732.1"/>
    </source>
</evidence>
<reference evidence="13 14" key="1">
    <citation type="submission" date="2019-03" db="EMBL/GenBank/DDBJ databases">
        <title>Draft genome sequence of Xylaria hypoxylon DSM 108379, a ubiquitous saprotrophic-parasitic fungi on hardwood.</title>
        <authorList>
            <person name="Buettner E."/>
            <person name="Leonhardt S."/>
            <person name="Gebauer A.M."/>
            <person name="Liers C."/>
            <person name="Hofrichter M."/>
            <person name="Kellner H."/>
        </authorList>
    </citation>
    <scope>NUCLEOTIDE SEQUENCE [LARGE SCALE GENOMIC DNA]</scope>
    <source>
        <strain evidence="13 14">DSM 108379</strain>
    </source>
</reference>
<dbReference type="PANTHER" id="PTHR43394:SF11">
    <property type="entry name" value="ATP-BINDING CASSETTE TRANSPORTER"/>
    <property type="match status" value="1"/>
</dbReference>
<dbReference type="CDD" id="cd03249">
    <property type="entry name" value="ABC_MTABC3_MDL1_MDL2"/>
    <property type="match status" value="2"/>
</dbReference>
<feature type="domain" description="ABC transmembrane type-1" evidence="12">
    <location>
        <begin position="727"/>
        <end position="984"/>
    </location>
</feature>
<dbReference type="PROSITE" id="PS00211">
    <property type="entry name" value="ABC_TRANSPORTER_1"/>
    <property type="match status" value="2"/>
</dbReference>
<dbReference type="GO" id="GO:0005743">
    <property type="term" value="C:mitochondrial inner membrane"/>
    <property type="evidence" value="ECO:0007669"/>
    <property type="project" value="TreeGrafter"/>
</dbReference>
<feature type="transmembrane region" description="Helical" evidence="10">
    <location>
        <begin position="955"/>
        <end position="979"/>
    </location>
</feature>
<feature type="transmembrane region" description="Helical" evidence="10">
    <location>
        <begin position="738"/>
        <end position="765"/>
    </location>
</feature>
<evidence type="ECO:0000256" key="7">
    <source>
        <dbReference type="ARBA" id="ARBA00022840"/>
    </source>
</evidence>
<dbReference type="PROSITE" id="PS50929">
    <property type="entry name" value="ABC_TM1F"/>
    <property type="match status" value="2"/>
</dbReference>
<keyword evidence="5" id="KW-0677">Repeat</keyword>
<keyword evidence="7" id="KW-0067">ATP-binding</keyword>
<keyword evidence="3" id="KW-0813">Transport</keyword>
<dbReference type="Proteomes" id="UP000297716">
    <property type="component" value="Unassembled WGS sequence"/>
</dbReference>
<comment type="similarity">
    <text evidence="2">Belongs to the ABC transporter superfamily. ABCB family. Multidrug resistance exporter (TC 3.A.1.201) subfamily.</text>
</comment>
<feature type="transmembrane region" description="Helical" evidence="10">
    <location>
        <begin position="716"/>
        <end position="732"/>
    </location>
</feature>
<evidence type="ECO:0000256" key="1">
    <source>
        <dbReference type="ARBA" id="ARBA00004141"/>
    </source>
</evidence>
<evidence type="ECO:0000259" key="11">
    <source>
        <dbReference type="PROSITE" id="PS50893"/>
    </source>
</evidence>
<evidence type="ECO:0000256" key="3">
    <source>
        <dbReference type="ARBA" id="ARBA00022448"/>
    </source>
</evidence>
<feature type="domain" description="ABC transmembrane type-1" evidence="12">
    <location>
        <begin position="48"/>
        <end position="338"/>
    </location>
</feature>
<dbReference type="InterPro" id="IPR027417">
    <property type="entry name" value="P-loop_NTPase"/>
</dbReference>
<evidence type="ECO:0000256" key="10">
    <source>
        <dbReference type="SAM" id="Phobius"/>
    </source>
</evidence>
<keyword evidence="14" id="KW-1185">Reference proteome</keyword>
<dbReference type="SMART" id="SM00382">
    <property type="entry name" value="AAA"/>
    <property type="match status" value="2"/>
</dbReference>
<dbReference type="EMBL" id="SKBN01000357">
    <property type="protein sequence ID" value="TGJ78732.1"/>
    <property type="molecule type" value="Genomic_DNA"/>
</dbReference>
<dbReference type="PROSITE" id="PS50893">
    <property type="entry name" value="ABC_TRANSPORTER_2"/>
    <property type="match status" value="2"/>
</dbReference>
<keyword evidence="9 10" id="KW-0472">Membrane</keyword>
<sequence length="1268" mass="137098">MESHIVDLSDQQRSTLDLQTHGLPPLVENRGRRSILNHTTWTDKVILVFSFITAIAGGVLNPFISVIYGQLVGVFGDYAASSSSSSHSRELLVTYTLYYVYIAVAIFVLIYGSTVGFYYVGERTARSLRKAYLETILRQNMAFFDTHEPGTISTRIMSDMGTIQEGITGKISITLTAVATFGAALVIALVVNWKTALVLSPTFVIMVILGTLTGTYATKLHDRARPAGDQAFNVAQEALSTIRHVFAFGLQSHLTAKYDECLDKAARLNLKSRNIVSLMIAWSSAVPALVYALCFWAGSQFLVEGGTSVAQLTTIALVVTNGAFAIVRIAPSTQGLVSTFSSAGTVLRELARRSPLDPFDSSGQVLESLKGDVEFRGVSLVYPQRPDHMVMKDVSFKCPAKKTTAIVGSSGSGKTSAINLLERFYLPIKGQIYLDGVDIGSLQLQWLRSQISLVGQKPTLFNTSIFENIRYGALPSSRSLSKEDITQDIIVAAKTADAHDFISALPDGYETQVGENGFQLSGGQRQRISIARALMKDPTILLLDEATSALDSKSESIVQSALNAAGAERTTIVIAHRLSTIVNADNIIVMSHGVIAEQGTHIQLMALDGLYASLVRAQQVESSLARDPINDREIKIDDDENIDTMGLDSIKSIQHDEMEHLNRNASHSMNEKHPQTTMVSSTSATTTTVETEASKKLSLGHTLAFLARMNKEEWRALYFGLFCSIFAGLGIPGNQVNILAGVFLALAVVAFLFQLGVGISFGYTAEKLPKRVKHRCFKSFVAEKVEFFDEDANSTGNLLSTLSSDVGDLAGLSGPVVGGVLTFIATILGGIIISLAIGWKLALVCVATIPLVVLCGWARLQTLAVFDSQTRKNGIDAASYASELIRSVEVVASLGLEEFVLERYGGFLAKQAENSLRSILLASSLYAASQSIVYLAAALVFWYGGTLILDHEYSLFQFFVCFATLISGSQIAGAIFTFAPDASKAMHASWKIKGLLDRHTASHIKSSDVTTTASYGKEKGRIGGSMSFQNVTFAYTSRKSRPVLDNFALDIGAGQHVALVGPSGSGKSTILSLLECFYEPTAGSISIDGQDIYSLDVEQHRKTISLVSQDPVIYSGTIRENIAMGCLSEDVSDDSIMAVCRQANIESFVLSLQDGLSTLVGPGGSMLSGGQKQRIAIARALLRDPRILLLDEATSALDAESEAVIQAALEVASQGRTTIEVAHRLSSIRRANMICVLDRGRLVERGTHDELVQRKGRYWELLQLQTLG</sequence>
<dbReference type="SUPFAM" id="SSF52540">
    <property type="entry name" value="P-loop containing nucleoside triphosphate hydrolases"/>
    <property type="match status" value="2"/>
</dbReference>
<dbReference type="PANTHER" id="PTHR43394">
    <property type="entry name" value="ATP-DEPENDENT PERMEASE MDL1, MITOCHONDRIAL"/>
    <property type="match status" value="1"/>
</dbReference>
<proteinExistence type="inferred from homology"/>
<evidence type="ECO:0000256" key="8">
    <source>
        <dbReference type="ARBA" id="ARBA00022989"/>
    </source>
</evidence>
<evidence type="ECO:0000256" key="6">
    <source>
        <dbReference type="ARBA" id="ARBA00022741"/>
    </source>
</evidence>
<dbReference type="Gene3D" id="3.40.50.300">
    <property type="entry name" value="P-loop containing nucleotide triphosphate hydrolases"/>
    <property type="match status" value="2"/>
</dbReference>
<dbReference type="SUPFAM" id="SSF90123">
    <property type="entry name" value="ABC transporter transmembrane region"/>
    <property type="match status" value="2"/>
</dbReference>
<dbReference type="OrthoDB" id="416786at2759"/>
<organism evidence="13 14">
    <name type="scientific">Xylaria hypoxylon</name>
    <dbReference type="NCBI Taxonomy" id="37992"/>
    <lineage>
        <taxon>Eukaryota</taxon>
        <taxon>Fungi</taxon>
        <taxon>Dikarya</taxon>
        <taxon>Ascomycota</taxon>
        <taxon>Pezizomycotina</taxon>
        <taxon>Sordariomycetes</taxon>
        <taxon>Xylariomycetidae</taxon>
        <taxon>Xylariales</taxon>
        <taxon>Xylariaceae</taxon>
        <taxon>Xylaria</taxon>
    </lineage>
</organism>
<accession>A0A4Z0YQ69</accession>
<feature type="transmembrane region" description="Helical" evidence="10">
    <location>
        <begin position="197"/>
        <end position="217"/>
    </location>
</feature>
<dbReference type="InterPro" id="IPR017871">
    <property type="entry name" value="ABC_transporter-like_CS"/>
</dbReference>
<evidence type="ECO:0000256" key="4">
    <source>
        <dbReference type="ARBA" id="ARBA00022692"/>
    </source>
</evidence>
<evidence type="ECO:0000256" key="5">
    <source>
        <dbReference type="ARBA" id="ARBA00022737"/>
    </source>
</evidence>